<dbReference type="PANTHER" id="PTHR43297:SF2">
    <property type="entry name" value="DIPEPTIDE TRANSPORT ATP-BINDING PROTEIN DPPD"/>
    <property type="match status" value="1"/>
</dbReference>
<reference evidence="9 10" key="1">
    <citation type="submission" date="2016-10" db="EMBL/GenBank/DDBJ databases">
        <title>Actinomyces aegypiusis sp. nov., isolated from the Aegypius monachus in Qinghai Tibet Plateau China.</title>
        <authorList>
            <person name="Wang Y."/>
        </authorList>
    </citation>
    <scope>NUCLEOTIDE SEQUENCE [LARGE SCALE GENOMIC DNA]</scope>
    <source>
        <strain evidence="9 10">VUL4_3</strain>
    </source>
</reference>
<evidence type="ECO:0000313" key="10">
    <source>
        <dbReference type="Proteomes" id="UP000176288"/>
    </source>
</evidence>
<keyword evidence="10" id="KW-1185">Reference proteome</keyword>
<sequence length="572" mass="61562">MLQALALQVRFNGGPKVVDGVELNLSHGKVTALVGESGSGKSVSARAIMGLLPPSANVKGSAVLSGRGDNPNLQLVGAGRKILNEVRGARIAMVFQEPTTALNPLMKVGAQIDEIILLHEDVSRSKAKARSLELLGEVSINEPERVYNSYPHQLSGGQLQRACIAMAIACRPCVVIADEPTTALDMVVQAQILDLLRDLTKKRNLGVLLITHDMGVVADIADEVVVLRHGQIVEHGEVEQIFYHPTQDYTKQLLASVPTLGRELVVPQIGRSDVSEQKAAQAVKDLLEPLPLKRAEDVPAADPNAAPKVAVKIRDLVVEFGAGKKRKRAVDNVSFDLYAGEILALVGQSGSGKSTISSTIYGQVKPTAGTVELTGENICSVSRRKRQALLSQLGVVFQNPASSLNPRRTVLQSVAEPLRLHTTMNRAEREARALSALVAARLEPELANRYPHELSGGQRQRVAIARAIVLRPQLVIADEPTSALDVSVQAQVLVTLAQLQKEMGFAALLITHDLAVVEQLASRTVVLNSGKIVESGPTADVLGNPQTEYTRRLINAVPVADPREQAQRREQR</sequence>
<dbReference type="SMART" id="SM00382">
    <property type="entry name" value="AAA"/>
    <property type="match status" value="2"/>
</dbReference>
<dbReference type="GO" id="GO:0005524">
    <property type="term" value="F:ATP binding"/>
    <property type="evidence" value="ECO:0007669"/>
    <property type="project" value="UniProtKB-KW"/>
</dbReference>
<evidence type="ECO:0000256" key="7">
    <source>
        <dbReference type="ARBA" id="ARBA00023136"/>
    </source>
</evidence>
<gene>
    <name evidence="9" type="ORF">BK816_07375</name>
</gene>
<organism evidence="9 10">
    <name type="scientific">Boudabousia tangfeifanii</name>
    <dbReference type="NCBI Taxonomy" id="1912795"/>
    <lineage>
        <taxon>Bacteria</taxon>
        <taxon>Bacillati</taxon>
        <taxon>Actinomycetota</taxon>
        <taxon>Actinomycetes</taxon>
        <taxon>Actinomycetales</taxon>
        <taxon>Actinomycetaceae</taxon>
        <taxon>Boudabousia</taxon>
    </lineage>
</organism>
<keyword evidence="4" id="KW-1003">Cell membrane</keyword>
<dbReference type="NCBIfam" id="NF008453">
    <property type="entry name" value="PRK11308.1"/>
    <property type="match status" value="2"/>
</dbReference>
<dbReference type="GO" id="GO:0016887">
    <property type="term" value="F:ATP hydrolysis activity"/>
    <property type="evidence" value="ECO:0007669"/>
    <property type="project" value="InterPro"/>
</dbReference>
<dbReference type="InterPro" id="IPR003439">
    <property type="entry name" value="ABC_transporter-like_ATP-bd"/>
</dbReference>
<evidence type="ECO:0000259" key="8">
    <source>
        <dbReference type="PROSITE" id="PS50893"/>
    </source>
</evidence>
<evidence type="ECO:0000256" key="1">
    <source>
        <dbReference type="ARBA" id="ARBA00004202"/>
    </source>
</evidence>
<dbReference type="InterPro" id="IPR017871">
    <property type="entry name" value="ABC_transporter-like_CS"/>
</dbReference>
<comment type="similarity">
    <text evidence="2">Belongs to the ABC transporter superfamily.</text>
</comment>
<keyword evidence="3" id="KW-0813">Transport</keyword>
<evidence type="ECO:0000256" key="4">
    <source>
        <dbReference type="ARBA" id="ARBA00022475"/>
    </source>
</evidence>
<dbReference type="Proteomes" id="UP000176288">
    <property type="component" value="Chromosome"/>
</dbReference>
<dbReference type="InterPro" id="IPR027417">
    <property type="entry name" value="P-loop_NTPase"/>
</dbReference>
<keyword evidence="7" id="KW-0472">Membrane</keyword>
<accession>A0A1D9MMK2</accession>
<keyword evidence="6" id="KW-0067">ATP-binding</keyword>
<evidence type="ECO:0000256" key="3">
    <source>
        <dbReference type="ARBA" id="ARBA00022448"/>
    </source>
</evidence>
<dbReference type="CDD" id="cd03257">
    <property type="entry name" value="ABC_NikE_OppD_transporters"/>
    <property type="match status" value="2"/>
</dbReference>
<dbReference type="InterPro" id="IPR050388">
    <property type="entry name" value="ABC_Ni/Peptide_Import"/>
</dbReference>
<dbReference type="PROSITE" id="PS00211">
    <property type="entry name" value="ABC_TRANSPORTER_1"/>
    <property type="match status" value="2"/>
</dbReference>
<dbReference type="AlphaFoldDB" id="A0A1D9MMK2"/>
<evidence type="ECO:0000256" key="6">
    <source>
        <dbReference type="ARBA" id="ARBA00022840"/>
    </source>
</evidence>
<comment type="subcellular location">
    <subcellularLocation>
        <location evidence="1">Cell membrane</location>
        <topology evidence="1">Peripheral membrane protein</topology>
    </subcellularLocation>
</comment>
<dbReference type="GO" id="GO:0005886">
    <property type="term" value="C:plasma membrane"/>
    <property type="evidence" value="ECO:0007669"/>
    <property type="project" value="UniProtKB-SubCell"/>
</dbReference>
<dbReference type="NCBIfam" id="NF007739">
    <property type="entry name" value="PRK10419.1"/>
    <property type="match status" value="2"/>
</dbReference>
<proteinExistence type="inferred from homology"/>
<dbReference type="STRING" id="1912795.BK816_07375"/>
<dbReference type="Pfam" id="PF08352">
    <property type="entry name" value="oligo_HPY"/>
    <property type="match status" value="2"/>
</dbReference>
<evidence type="ECO:0000256" key="5">
    <source>
        <dbReference type="ARBA" id="ARBA00022741"/>
    </source>
</evidence>
<dbReference type="InterPro" id="IPR003593">
    <property type="entry name" value="AAA+_ATPase"/>
</dbReference>
<dbReference type="Pfam" id="PF00005">
    <property type="entry name" value="ABC_tran"/>
    <property type="match status" value="2"/>
</dbReference>
<feature type="domain" description="ABC transporter" evidence="8">
    <location>
        <begin position="2"/>
        <end position="254"/>
    </location>
</feature>
<evidence type="ECO:0000256" key="2">
    <source>
        <dbReference type="ARBA" id="ARBA00005417"/>
    </source>
</evidence>
<dbReference type="EMBL" id="CP017812">
    <property type="protein sequence ID" value="AOZ73527.1"/>
    <property type="molecule type" value="Genomic_DNA"/>
</dbReference>
<protein>
    <recommendedName>
        <fullName evidence="8">ABC transporter domain-containing protein</fullName>
    </recommendedName>
</protein>
<feature type="domain" description="ABC transporter" evidence="8">
    <location>
        <begin position="311"/>
        <end position="554"/>
    </location>
</feature>
<dbReference type="InterPro" id="IPR013563">
    <property type="entry name" value="Oligopep_ABC_C"/>
</dbReference>
<keyword evidence="5" id="KW-0547">Nucleotide-binding</keyword>
<dbReference type="KEGG" id="avu:BK816_07375"/>
<dbReference type="Gene3D" id="3.40.50.300">
    <property type="entry name" value="P-loop containing nucleotide triphosphate hydrolases"/>
    <property type="match status" value="2"/>
</dbReference>
<dbReference type="SUPFAM" id="SSF52540">
    <property type="entry name" value="P-loop containing nucleoside triphosphate hydrolases"/>
    <property type="match status" value="2"/>
</dbReference>
<name>A0A1D9MMK2_9ACTO</name>
<evidence type="ECO:0000313" key="9">
    <source>
        <dbReference type="EMBL" id="AOZ73527.1"/>
    </source>
</evidence>
<dbReference type="PANTHER" id="PTHR43297">
    <property type="entry name" value="OLIGOPEPTIDE TRANSPORT ATP-BINDING PROTEIN APPD"/>
    <property type="match status" value="1"/>
</dbReference>
<dbReference type="GO" id="GO:0015833">
    <property type="term" value="P:peptide transport"/>
    <property type="evidence" value="ECO:0007669"/>
    <property type="project" value="InterPro"/>
</dbReference>
<dbReference type="PROSITE" id="PS50893">
    <property type="entry name" value="ABC_TRANSPORTER_2"/>
    <property type="match status" value="2"/>
</dbReference>